<feature type="compositionally biased region" description="Basic residues" evidence="1">
    <location>
        <begin position="98"/>
        <end position="107"/>
    </location>
</feature>
<accession>A0A6J3MH94</accession>
<gene>
    <name evidence="3" type="ORF">K489DRAFT_366481</name>
</gene>
<reference evidence="3" key="1">
    <citation type="submission" date="2020-01" db="EMBL/GenBank/DDBJ databases">
        <authorList>
            <consortium name="DOE Joint Genome Institute"/>
            <person name="Haridas S."/>
            <person name="Albert R."/>
            <person name="Binder M."/>
            <person name="Bloem J."/>
            <person name="Labutti K."/>
            <person name="Salamov A."/>
            <person name="Andreopoulos B."/>
            <person name="Baker S.E."/>
            <person name="Barry K."/>
            <person name="Bills G."/>
            <person name="Bluhm B.H."/>
            <person name="Cannon C."/>
            <person name="Castanera R."/>
            <person name="Culley D.E."/>
            <person name="Daum C."/>
            <person name="Ezra D."/>
            <person name="Gonzalez J.B."/>
            <person name="Henrissat B."/>
            <person name="Kuo A."/>
            <person name="Liang C."/>
            <person name="Lipzen A."/>
            <person name="Lutzoni F."/>
            <person name="Magnuson J."/>
            <person name="Mondo S."/>
            <person name="Nolan M."/>
            <person name="Ohm R."/>
            <person name="Pangilinan J."/>
            <person name="Park H.-J."/>
            <person name="Ramirez L."/>
            <person name="Alfaro M."/>
            <person name="Sun H."/>
            <person name="Tritt A."/>
            <person name="Yoshinaga Y."/>
            <person name="Zwiers L.-H."/>
            <person name="Turgeon B.G."/>
            <person name="Goodwin S.B."/>
            <person name="Spatafora J.W."/>
            <person name="Crous P.W."/>
            <person name="Grigoriev I.V."/>
        </authorList>
    </citation>
    <scope>NUCLEOTIDE SEQUENCE</scope>
    <source>
        <strain evidence="3">CBS 342.82</strain>
    </source>
</reference>
<name>A0A6J3MH94_9PEZI</name>
<feature type="compositionally biased region" description="Polar residues" evidence="1">
    <location>
        <begin position="179"/>
        <end position="192"/>
    </location>
</feature>
<keyword evidence="2" id="KW-1185">Reference proteome</keyword>
<proteinExistence type="predicted"/>
<dbReference type="GeneID" id="54360582"/>
<evidence type="ECO:0000256" key="1">
    <source>
        <dbReference type="SAM" id="MobiDB-lite"/>
    </source>
</evidence>
<feature type="compositionally biased region" description="Polar residues" evidence="1">
    <location>
        <begin position="130"/>
        <end position="140"/>
    </location>
</feature>
<sequence length="423" mass="46960">MPASFRMQSDIYFIDNSTMAPPPRPVTPSRDQFVTVETNLLHSKSFTRSTKDMWPLAFYGNEADQQLQQCPQKNCNSTNNSRSPINDSQTFFIASHTPRKRYRRARRHDSVVQPPQTQSRPVDEFESWYADQTTPSTASSEIDVATVTAIPQSPMAHEAKGSPSSPKSSSPRWYRPLPRSTSSTFGRSQTPNGSPPKLLNSVANDSFPIVTPTKPQLNPYIFDNNHLARTRNRSSSALRSPSPFSTSFSSGGNEPPQFSLDLPLPDFIAPRPAVRQRYVPAGGTAKLKDRPEIPNSQLPPTLVHNIAQVPQQQETFVSTQSSTTTTSNDNFLTMSPEDHSMDLDPPACISAWDSSPVSKQRGSSESDKMMMMMFRGEKRGRTASSASMRERIKRVFSRKASEVFEPNVASSQGSYQGLNGVFS</sequence>
<dbReference type="RefSeq" id="XP_033464346.1">
    <property type="nucleotide sequence ID" value="XM_033602782.1"/>
</dbReference>
<feature type="compositionally biased region" description="Low complexity" evidence="1">
    <location>
        <begin position="162"/>
        <end position="171"/>
    </location>
</feature>
<reference evidence="3" key="3">
    <citation type="submission" date="2025-08" db="UniProtKB">
        <authorList>
            <consortium name="RefSeq"/>
        </authorList>
    </citation>
    <scope>IDENTIFICATION</scope>
    <source>
        <strain evidence="3">CBS 342.82</strain>
    </source>
</reference>
<organism evidence="3">
    <name type="scientific">Dissoconium aciculare CBS 342.82</name>
    <dbReference type="NCBI Taxonomy" id="1314786"/>
    <lineage>
        <taxon>Eukaryota</taxon>
        <taxon>Fungi</taxon>
        <taxon>Dikarya</taxon>
        <taxon>Ascomycota</taxon>
        <taxon>Pezizomycotina</taxon>
        <taxon>Dothideomycetes</taxon>
        <taxon>Dothideomycetidae</taxon>
        <taxon>Mycosphaerellales</taxon>
        <taxon>Dissoconiaceae</taxon>
        <taxon>Dissoconium</taxon>
    </lineage>
</organism>
<evidence type="ECO:0000313" key="3">
    <source>
        <dbReference type="RefSeq" id="XP_033464346.1"/>
    </source>
</evidence>
<evidence type="ECO:0000313" key="2">
    <source>
        <dbReference type="Proteomes" id="UP000504637"/>
    </source>
</evidence>
<dbReference type="OrthoDB" id="3928442at2759"/>
<feature type="region of interest" description="Disordered" evidence="1">
    <location>
        <begin position="98"/>
        <end position="200"/>
    </location>
</feature>
<feature type="compositionally biased region" description="Low complexity" evidence="1">
    <location>
        <begin position="233"/>
        <end position="250"/>
    </location>
</feature>
<protein>
    <submittedName>
        <fullName evidence="3">Uncharacterized protein</fullName>
    </submittedName>
</protein>
<feature type="region of interest" description="Disordered" evidence="1">
    <location>
        <begin position="232"/>
        <end position="257"/>
    </location>
</feature>
<dbReference type="Proteomes" id="UP000504637">
    <property type="component" value="Unplaced"/>
</dbReference>
<reference evidence="3" key="2">
    <citation type="submission" date="2020-04" db="EMBL/GenBank/DDBJ databases">
        <authorList>
            <consortium name="NCBI Genome Project"/>
        </authorList>
    </citation>
    <scope>NUCLEOTIDE SEQUENCE</scope>
    <source>
        <strain evidence="3">CBS 342.82</strain>
    </source>
</reference>
<dbReference type="AlphaFoldDB" id="A0A6J3MH94"/>